<dbReference type="Proteomes" id="UP000800303">
    <property type="component" value="Unassembled WGS sequence"/>
</dbReference>
<dbReference type="EMBL" id="JAAFGS010000010">
    <property type="protein sequence ID" value="NGZ77776.1"/>
    <property type="molecule type" value="Genomic_DNA"/>
</dbReference>
<dbReference type="InterPro" id="IPR050469">
    <property type="entry name" value="Diguanylate_Cyclase"/>
</dbReference>
<accession>A0ABX0FA17</accession>
<dbReference type="SMART" id="SM00897">
    <property type="entry name" value="FIST"/>
    <property type="match status" value="1"/>
</dbReference>
<dbReference type="PROSITE" id="PS50887">
    <property type="entry name" value="GGDEF"/>
    <property type="match status" value="1"/>
</dbReference>
<dbReference type="PANTHER" id="PTHR45138">
    <property type="entry name" value="REGULATORY COMPONENTS OF SENSORY TRANSDUCTION SYSTEM"/>
    <property type="match status" value="1"/>
</dbReference>
<dbReference type="SUPFAM" id="SSF55073">
    <property type="entry name" value="Nucleotide cyclase"/>
    <property type="match status" value="1"/>
</dbReference>
<evidence type="ECO:0000313" key="2">
    <source>
        <dbReference type="EMBL" id="NGZ77776.1"/>
    </source>
</evidence>
<sequence length="581" mass="63921">MIQLSFNLGSLTEAHACLENDELQTRASCSRSVLVQFFASSLDPKVAVPLAERIHSLFPQAVVTGITTSGEIYEGEVVLGRTIAVFSFFETTELIPVAFPCRAGEEEETGRRLAAEILEDREVGGVKGILLYATTQRMDGAGLLVGMREALDGIPVFGAGAGSYVNNGEAWIFACGRVYENGVAAVAFRGPDLEIEIHPYLGWEPLSRGMTVTGIEEPTLITTLDGIPAAEVYEKYLSIPNDESFFENMLEFPLMLQRGGSMLARVPISRGENGSLRLAADVRVGEQIRLGYGNPKHIVIDAYDIQEKIGAFQPQGILLYSCYCRQIYLQDAVNLETRAFQKFAPASGIYTYGEFHGQGEGLQLHNATMIAVGMREGGKKEAALPRIEERIGQRDTKQMEMTSRLARFVGAVVEEWESVNRELQEMMQTDSLTGLYNRRKMDELLNDAIKENGGKLAIILLDIDRFKRINDECGHLCGDAVLQRAAKILRLHEGENGTAGRWGGEEFLLLLRHTGLEEAEALAERIRADMERTDFGKAGRVTGSFGVTAAEPGEGTRQIFKRADEALYAAKHGGRNRVVAQ</sequence>
<dbReference type="SMART" id="SM00267">
    <property type="entry name" value="GGDEF"/>
    <property type="match status" value="1"/>
</dbReference>
<dbReference type="CDD" id="cd01949">
    <property type="entry name" value="GGDEF"/>
    <property type="match status" value="1"/>
</dbReference>
<dbReference type="RefSeq" id="WP_166278811.1">
    <property type="nucleotide sequence ID" value="NZ_JAAFGS010000010.1"/>
</dbReference>
<dbReference type="Pfam" id="PF00990">
    <property type="entry name" value="GGDEF"/>
    <property type="match status" value="1"/>
</dbReference>
<protein>
    <submittedName>
        <fullName evidence="2">Diguanylate cyclase</fullName>
    </submittedName>
</protein>
<dbReference type="SMART" id="SM01204">
    <property type="entry name" value="FIST_C"/>
    <property type="match status" value="1"/>
</dbReference>
<keyword evidence="3" id="KW-1185">Reference proteome</keyword>
<evidence type="ECO:0000313" key="3">
    <source>
        <dbReference type="Proteomes" id="UP000800303"/>
    </source>
</evidence>
<feature type="domain" description="GGDEF" evidence="1">
    <location>
        <begin position="454"/>
        <end position="581"/>
    </location>
</feature>
<organism evidence="2 3">
    <name type="scientific">Saccharibacillus alkalitolerans</name>
    <dbReference type="NCBI Taxonomy" id="2705290"/>
    <lineage>
        <taxon>Bacteria</taxon>
        <taxon>Bacillati</taxon>
        <taxon>Bacillota</taxon>
        <taxon>Bacilli</taxon>
        <taxon>Bacillales</taxon>
        <taxon>Paenibacillaceae</taxon>
        <taxon>Saccharibacillus</taxon>
    </lineage>
</organism>
<dbReference type="InterPro" id="IPR019494">
    <property type="entry name" value="FIST_C"/>
</dbReference>
<dbReference type="PANTHER" id="PTHR45138:SF9">
    <property type="entry name" value="DIGUANYLATE CYCLASE DGCM-RELATED"/>
    <property type="match status" value="1"/>
</dbReference>
<dbReference type="Pfam" id="PF10442">
    <property type="entry name" value="FIST_C"/>
    <property type="match status" value="1"/>
</dbReference>
<evidence type="ECO:0000259" key="1">
    <source>
        <dbReference type="PROSITE" id="PS50887"/>
    </source>
</evidence>
<name>A0ABX0FA17_9BACL</name>
<gene>
    <name evidence="2" type="ORF">GYN08_21000</name>
</gene>
<dbReference type="Pfam" id="PF08495">
    <property type="entry name" value="FIST"/>
    <property type="match status" value="1"/>
</dbReference>
<proteinExistence type="predicted"/>
<dbReference type="Gene3D" id="3.30.70.270">
    <property type="match status" value="1"/>
</dbReference>
<dbReference type="InterPro" id="IPR013702">
    <property type="entry name" value="FIST_domain_N"/>
</dbReference>
<dbReference type="InterPro" id="IPR029787">
    <property type="entry name" value="Nucleotide_cyclase"/>
</dbReference>
<dbReference type="InterPro" id="IPR000160">
    <property type="entry name" value="GGDEF_dom"/>
</dbReference>
<comment type="caution">
    <text evidence="2">The sequence shown here is derived from an EMBL/GenBank/DDBJ whole genome shotgun (WGS) entry which is preliminary data.</text>
</comment>
<dbReference type="NCBIfam" id="TIGR00254">
    <property type="entry name" value="GGDEF"/>
    <property type="match status" value="1"/>
</dbReference>
<reference evidence="2 3" key="1">
    <citation type="submission" date="2020-01" db="EMBL/GenBank/DDBJ databases">
        <title>Polyphasic characterisation and genomic insights into a novel alkali tolerant bacterium VR-M41.</title>
        <authorList>
            <person name="Vemuluri V.R."/>
        </authorList>
    </citation>
    <scope>NUCLEOTIDE SEQUENCE [LARGE SCALE GENOMIC DNA]</scope>
    <source>
        <strain evidence="2 3">VR-M41</strain>
    </source>
</reference>
<dbReference type="InterPro" id="IPR043128">
    <property type="entry name" value="Rev_trsase/Diguanyl_cyclase"/>
</dbReference>